<evidence type="ECO:0000256" key="7">
    <source>
        <dbReference type="SAM" id="MobiDB-lite"/>
    </source>
</evidence>
<evidence type="ECO:0000313" key="10">
    <source>
        <dbReference type="Proteomes" id="UP001521931"/>
    </source>
</evidence>
<evidence type="ECO:0000259" key="8">
    <source>
        <dbReference type="PROSITE" id="PS51160"/>
    </source>
</evidence>
<dbReference type="PANTHER" id="PTHR47268:SF4">
    <property type="entry name" value="ACYLPHOSPHATASE"/>
    <property type="match status" value="1"/>
</dbReference>
<dbReference type="InterPro" id="IPR036046">
    <property type="entry name" value="Acylphosphatase-like_dom_sf"/>
</dbReference>
<evidence type="ECO:0000256" key="5">
    <source>
        <dbReference type="PROSITE-ProRule" id="PRU00520"/>
    </source>
</evidence>
<dbReference type="SUPFAM" id="SSF54975">
    <property type="entry name" value="Acylphosphatase/BLUF domain-like"/>
    <property type="match status" value="1"/>
</dbReference>
<evidence type="ECO:0000256" key="1">
    <source>
        <dbReference type="ARBA" id="ARBA00005614"/>
    </source>
</evidence>
<evidence type="ECO:0000256" key="4">
    <source>
        <dbReference type="ARBA" id="ARBA00047645"/>
    </source>
</evidence>
<keyword evidence="10" id="KW-1185">Reference proteome</keyword>
<dbReference type="PANTHER" id="PTHR47268">
    <property type="entry name" value="ACYLPHOSPHATASE"/>
    <property type="match status" value="1"/>
</dbReference>
<feature type="domain" description="Acylphosphatase-like" evidence="8">
    <location>
        <begin position="7"/>
        <end position="100"/>
    </location>
</feature>
<dbReference type="Gene3D" id="3.30.70.100">
    <property type="match status" value="1"/>
</dbReference>
<comment type="similarity">
    <text evidence="1 6">Belongs to the acylphosphatase family.</text>
</comment>
<dbReference type="EMBL" id="JAKRCV010000009">
    <property type="protein sequence ID" value="MCG7321215.1"/>
    <property type="molecule type" value="Genomic_DNA"/>
</dbReference>
<keyword evidence="5 9" id="KW-0378">Hydrolase</keyword>
<sequence>MTEGTARTTYFVRGMVQGVGFRWWTRAQALELGLAGHARNMSDGRVEVVAEGPADTVEELGRRLSPAAPPGAGRRRPGRVESCVAVPGEPRGDASGFVEK</sequence>
<organism evidence="9 10">
    <name type="scientific">Arsenicicoccus bolidensis</name>
    <dbReference type="NCBI Taxonomy" id="229480"/>
    <lineage>
        <taxon>Bacteria</taxon>
        <taxon>Bacillati</taxon>
        <taxon>Actinomycetota</taxon>
        <taxon>Actinomycetes</taxon>
        <taxon>Micrococcales</taxon>
        <taxon>Intrasporangiaceae</taxon>
        <taxon>Arsenicicoccus</taxon>
    </lineage>
</organism>
<dbReference type="Pfam" id="PF00708">
    <property type="entry name" value="Acylphosphatase"/>
    <property type="match status" value="1"/>
</dbReference>
<feature type="active site" evidence="5">
    <location>
        <position position="40"/>
    </location>
</feature>
<evidence type="ECO:0000256" key="2">
    <source>
        <dbReference type="ARBA" id="ARBA00012150"/>
    </source>
</evidence>
<proteinExistence type="inferred from homology"/>
<dbReference type="InterPro" id="IPR017968">
    <property type="entry name" value="Acylphosphatase_CS"/>
</dbReference>
<feature type="active site" evidence="5">
    <location>
        <position position="22"/>
    </location>
</feature>
<feature type="region of interest" description="Disordered" evidence="7">
    <location>
        <begin position="63"/>
        <end position="100"/>
    </location>
</feature>
<gene>
    <name evidence="9" type="ORF">MHL29_04795</name>
</gene>
<evidence type="ECO:0000256" key="6">
    <source>
        <dbReference type="RuleBase" id="RU004168"/>
    </source>
</evidence>
<protein>
    <recommendedName>
        <fullName evidence="3 5">acylphosphatase</fullName>
        <ecNumber evidence="2 5">3.6.1.7</ecNumber>
    </recommendedName>
</protein>
<dbReference type="PROSITE" id="PS51160">
    <property type="entry name" value="ACYLPHOSPHATASE_3"/>
    <property type="match status" value="1"/>
</dbReference>
<comment type="caution">
    <text evidence="9">The sequence shown here is derived from an EMBL/GenBank/DDBJ whole genome shotgun (WGS) entry which is preliminary data.</text>
</comment>
<accession>A0ABS9Q1P5</accession>
<dbReference type="EC" id="3.6.1.7" evidence="2 5"/>
<dbReference type="NCBIfam" id="NF010997">
    <property type="entry name" value="PRK14422.1"/>
    <property type="match status" value="1"/>
</dbReference>
<evidence type="ECO:0000313" key="9">
    <source>
        <dbReference type="EMBL" id="MCG7321215.1"/>
    </source>
</evidence>
<dbReference type="Proteomes" id="UP001521931">
    <property type="component" value="Unassembled WGS sequence"/>
</dbReference>
<dbReference type="RefSeq" id="WP_239262711.1">
    <property type="nucleotide sequence ID" value="NZ_JAKRCV010000009.1"/>
</dbReference>
<reference evidence="9 10" key="1">
    <citation type="submission" date="2022-02" db="EMBL/GenBank/DDBJ databases">
        <title>Uncovering new skin microbiome diversity through culturing and metagenomics.</title>
        <authorList>
            <person name="Conlan S."/>
            <person name="Deming C."/>
            <person name="Nisc Comparative Sequencing Program N."/>
            <person name="Segre J.A."/>
        </authorList>
    </citation>
    <scope>NUCLEOTIDE SEQUENCE [LARGE SCALE GENOMIC DNA]</scope>
    <source>
        <strain evidence="9 10">ACRQZ</strain>
    </source>
</reference>
<dbReference type="PROSITE" id="PS00150">
    <property type="entry name" value="ACYLPHOSPHATASE_1"/>
    <property type="match status" value="1"/>
</dbReference>
<comment type="catalytic activity">
    <reaction evidence="4 5">
        <text>an acyl phosphate + H2O = a carboxylate + phosphate + H(+)</text>
        <dbReference type="Rhea" id="RHEA:14965"/>
        <dbReference type="ChEBI" id="CHEBI:15377"/>
        <dbReference type="ChEBI" id="CHEBI:15378"/>
        <dbReference type="ChEBI" id="CHEBI:29067"/>
        <dbReference type="ChEBI" id="CHEBI:43474"/>
        <dbReference type="ChEBI" id="CHEBI:59918"/>
        <dbReference type="EC" id="3.6.1.7"/>
    </reaction>
</comment>
<name>A0ABS9Q1P5_9MICO</name>
<dbReference type="InterPro" id="IPR001792">
    <property type="entry name" value="Acylphosphatase-like_dom"/>
</dbReference>
<dbReference type="GO" id="GO:0003998">
    <property type="term" value="F:acylphosphatase activity"/>
    <property type="evidence" value="ECO:0007669"/>
    <property type="project" value="UniProtKB-EC"/>
</dbReference>
<evidence type="ECO:0000256" key="3">
    <source>
        <dbReference type="ARBA" id="ARBA00015991"/>
    </source>
</evidence>
<dbReference type="InterPro" id="IPR020456">
    <property type="entry name" value="Acylphosphatase"/>
</dbReference>
<feature type="compositionally biased region" description="Low complexity" evidence="7">
    <location>
        <begin position="63"/>
        <end position="72"/>
    </location>
</feature>